<keyword evidence="2" id="KW-1185">Reference proteome</keyword>
<dbReference type="EMBL" id="BTCM01000006">
    <property type="protein sequence ID" value="GMK58707.1"/>
    <property type="molecule type" value="Genomic_DNA"/>
</dbReference>
<protein>
    <submittedName>
        <fullName evidence="1">Uncharacterized protein</fullName>
    </submittedName>
</protein>
<reference evidence="1" key="1">
    <citation type="journal article" date="2023" name="BMC Genomics">
        <title>Chromosome-level genome assemblies of Cutaneotrichosporon spp. (Trichosporonales, Basidiomycota) reveal imbalanced evolution between nucleotide sequences and chromosome synteny.</title>
        <authorList>
            <person name="Kobayashi Y."/>
            <person name="Kayamori A."/>
            <person name="Aoki K."/>
            <person name="Shiwa Y."/>
            <person name="Matsutani M."/>
            <person name="Fujita N."/>
            <person name="Sugita T."/>
            <person name="Iwasaki W."/>
            <person name="Tanaka N."/>
            <person name="Takashima M."/>
        </authorList>
    </citation>
    <scope>NUCLEOTIDE SEQUENCE</scope>
    <source>
        <strain evidence="1">HIS016</strain>
    </source>
</reference>
<dbReference type="AlphaFoldDB" id="A0AAD3TYF9"/>
<comment type="caution">
    <text evidence="1">The sequence shown here is derived from an EMBL/GenBank/DDBJ whole genome shotgun (WGS) entry which is preliminary data.</text>
</comment>
<gene>
    <name evidence="1" type="ORF">CspeluHIS016_0601490</name>
</gene>
<accession>A0AAD3TYF9</accession>
<evidence type="ECO:0000313" key="2">
    <source>
        <dbReference type="Proteomes" id="UP001222932"/>
    </source>
</evidence>
<proteinExistence type="predicted"/>
<organism evidence="1 2">
    <name type="scientific">Cutaneotrichosporon spelunceum</name>
    <dbReference type="NCBI Taxonomy" id="1672016"/>
    <lineage>
        <taxon>Eukaryota</taxon>
        <taxon>Fungi</taxon>
        <taxon>Dikarya</taxon>
        <taxon>Basidiomycota</taxon>
        <taxon>Agaricomycotina</taxon>
        <taxon>Tremellomycetes</taxon>
        <taxon>Trichosporonales</taxon>
        <taxon>Trichosporonaceae</taxon>
        <taxon>Cutaneotrichosporon</taxon>
    </lineage>
</organism>
<name>A0AAD3TYF9_9TREE</name>
<reference evidence="1" key="2">
    <citation type="submission" date="2023-06" db="EMBL/GenBank/DDBJ databases">
        <authorList>
            <person name="Kobayashi Y."/>
            <person name="Kayamori A."/>
            <person name="Aoki K."/>
            <person name="Shiwa Y."/>
            <person name="Fujita N."/>
            <person name="Sugita T."/>
            <person name="Iwasaki W."/>
            <person name="Tanaka N."/>
            <person name="Takashima M."/>
        </authorList>
    </citation>
    <scope>NUCLEOTIDE SEQUENCE</scope>
    <source>
        <strain evidence="1">HIS016</strain>
    </source>
</reference>
<sequence length="171" mass="19430">MERIRSKKEKYIGGCDWVLGRFVAIIDDSVDTVAAKHGPGLTVAGIDVGPISQRLKTLWRCKWTSLKSPLRAALVVAIDRRIAEIETQFHAQPALEHYAALRRSVSEAHSLEELDWISDEMFNHIDQTLESERPEMLHRAEGEFKDALIVEMEHVLPPKYTCSLPNRRSSV</sequence>
<dbReference type="Proteomes" id="UP001222932">
    <property type="component" value="Unassembled WGS sequence"/>
</dbReference>
<evidence type="ECO:0000313" key="1">
    <source>
        <dbReference type="EMBL" id="GMK58707.1"/>
    </source>
</evidence>